<keyword evidence="3" id="KW-1185">Reference proteome</keyword>
<dbReference type="SMART" id="SM00698">
    <property type="entry name" value="MORN"/>
    <property type="match status" value="7"/>
</dbReference>
<dbReference type="GO" id="GO:0016301">
    <property type="term" value="F:kinase activity"/>
    <property type="evidence" value="ECO:0007669"/>
    <property type="project" value="UniProtKB-KW"/>
</dbReference>
<keyword evidence="2" id="KW-0808">Transferase</keyword>
<dbReference type="Proteomes" id="UP000240325">
    <property type="component" value="Segment"/>
</dbReference>
<accession>A0A2H4UVW6</accession>
<organism evidence="2">
    <name type="scientific">Bodo saltans virus</name>
    <dbReference type="NCBI Taxonomy" id="2024608"/>
    <lineage>
        <taxon>Viruses</taxon>
        <taxon>Varidnaviria</taxon>
        <taxon>Bamfordvirae</taxon>
        <taxon>Nucleocytoviricota</taxon>
        <taxon>Megaviricetes</taxon>
        <taxon>Imitervirales</taxon>
        <taxon>Mimiviridae</taxon>
        <taxon>Klosneuvirinae</taxon>
        <taxon>Theiavirus</taxon>
        <taxon>Theiavirus salishense</taxon>
    </lineage>
</organism>
<keyword evidence="1" id="KW-0677">Repeat</keyword>
<gene>
    <name evidence="2" type="ORF">BMW23_0972</name>
</gene>
<sequence length="365" mass="41704">MKSIPNFVKINNEVTTLEKIDNTVPLFCEINFNNGNRYNGWIMNNCLDGVGKMTYYQSDILSYDGNWKNDTYNGKGTIVYSDKTTCNGEFKNGKICGHGVVMYETGGKYDGKIENNKRNGRGVHIYADGGKYDGEWKDDKRNGHGVLIYADGSKYDGEWKNDKRNGHGVLIYADGGKYDGEWKDDKLNGHGICIYKSGLKYDGEWKDDKYDGHGVLIRNKSYRFNGCWKNGNFDNGEILQFSKKITMIIINHYCIMFDTNNKIKQITEEDSDKYGIYGMIPFNELSIMHTKKTFFGAIKYMRNDDEISKQQFYTIIKQMLDELCSTCESINMLQKTLNEIAVDGVIVDKLLTNNENAIVKGVIVE</sequence>
<evidence type="ECO:0000313" key="2">
    <source>
        <dbReference type="EMBL" id="ATZ81017.1"/>
    </source>
</evidence>
<evidence type="ECO:0000256" key="1">
    <source>
        <dbReference type="ARBA" id="ARBA00022737"/>
    </source>
</evidence>
<dbReference type="EMBL" id="MF782455">
    <property type="protein sequence ID" value="ATZ81017.1"/>
    <property type="molecule type" value="Genomic_DNA"/>
</dbReference>
<dbReference type="Gene3D" id="2.20.110.10">
    <property type="entry name" value="Histone H3 K4-specific methyltransferase SET7/9 N-terminal domain"/>
    <property type="match status" value="4"/>
</dbReference>
<proteinExistence type="predicted"/>
<evidence type="ECO:0000313" key="3">
    <source>
        <dbReference type="Proteomes" id="UP000240325"/>
    </source>
</evidence>
<name>A0A2H4UVW6_9VIRU</name>
<keyword evidence="2" id="KW-0418">Kinase</keyword>
<dbReference type="Pfam" id="PF02493">
    <property type="entry name" value="MORN"/>
    <property type="match status" value="7"/>
</dbReference>
<dbReference type="SUPFAM" id="SSF82185">
    <property type="entry name" value="Histone H3 K4-specific methyltransferase SET7/9 N-terminal domain"/>
    <property type="match status" value="2"/>
</dbReference>
<dbReference type="PANTHER" id="PTHR43215">
    <property type="entry name" value="RADIAL SPOKE HEAD 1 HOMOLOG"/>
    <property type="match status" value="1"/>
</dbReference>
<dbReference type="PANTHER" id="PTHR43215:SF14">
    <property type="entry name" value="RADIAL SPOKE HEAD 1 HOMOLOG"/>
    <property type="match status" value="1"/>
</dbReference>
<dbReference type="InterPro" id="IPR003409">
    <property type="entry name" value="MORN"/>
</dbReference>
<protein>
    <submittedName>
        <fullName evidence="2">Phosphatidylinositol phosphate kinase</fullName>
    </submittedName>
</protein>
<dbReference type="FunFam" id="2.20.110.10:FF:000002">
    <property type="entry name" value="Phosphatidylinositol 4-phosphate 5-kinase 8"/>
    <property type="match status" value="1"/>
</dbReference>
<reference evidence="2" key="1">
    <citation type="journal article" date="2017" name="Elife">
        <title>The kinetoplastid-infecting Bodo saltans virus (BsV), a window into the most abundant giant viruses in the sea.</title>
        <authorList>
            <person name="Deeg C.M."/>
            <person name="Chow C.-E.T."/>
            <person name="Suttle C.A."/>
        </authorList>
    </citation>
    <scope>NUCLEOTIDE SEQUENCE</scope>
    <source>
        <strain evidence="2">NG1</strain>
    </source>
</reference>